<dbReference type="InterPro" id="IPR036514">
    <property type="entry name" value="SGNH_hydro_sf"/>
</dbReference>
<dbReference type="GO" id="GO:0004806">
    <property type="term" value="F:triacylglycerol lipase activity"/>
    <property type="evidence" value="ECO:0007669"/>
    <property type="project" value="TreeGrafter"/>
</dbReference>
<keyword evidence="5" id="KW-1185">Reference proteome</keyword>
<feature type="domain" description="SGNH hydrolase-type esterase" evidence="3">
    <location>
        <begin position="88"/>
        <end position="330"/>
    </location>
</feature>
<evidence type="ECO:0000256" key="2">
    <source>
        <dbReference type="PIRSR" id="PIRSR637460-2"/>
    </source>
</evidence>
<dbReference type="InterPro" id="IPR037460">
    <property type="entry name" value="SEST-like"/>
</dbReference>
<feature type="disulfide bond" evidence="2">
    <location>
        <begin position="109"/>
        <end position="134"/>
    </location>
</feature>
<comment type="caution">
    <text evidence="4">The sequence shown here is derived from an EMBL/GenBank/DDBJ whole genome shotgun (WGS) entry which is preliminary data.</text>
</comment>
<dbReference type="PANTHER" id="PTHR37981:SF1">
    <property type="entry name" value="SGNH HYDROLASE-TYPE ESTERASE DOMAIN-CONTAINING PROTEIN"/>
    <property type="match status" value="1"/>
</dbReference>
<gene>
    <name evidence="4" type="ORF">DEF24_23910</name>
</gene>
<dbReference type="Gene3D" id="3.40.50.1110">
    <property type="entry name" value="SGNH hydrolase"/>
    <property type="match status" value="1"/>
</dbReference>
<proteinExistence type="predicted"/>
<dbReference type="OrthoDB" id="5503950at2"/>
<dbReference type="CDD" id="cd01823">
    <property type="entry name" value="SEST_like"/>
    <property type="match status" value="1"/>
</dbReference>
<dbReference type="SUPFAM" id="SSF52266">
    <property type="entry name" value="SGNH hydrolase"/>
    <property type="match status" value="1"/>
</dbReference>
<dbReference type="PANTHER" id="PTHR37981">
    <property type="entry name" value="LIPASE 2"/>
    <property type="match status" value="1"/>
</dbReference>
<sequence length="349" mass="36137">MAAITLSIVTDASSVCSLVDRYRPPHCLAPPARVTFVPPVRPALPQEERVPLLTACRAALATALGLAGALALTSAPAQAAGLADRYVALGDSFTAGPLIPGQYGSPVFCLRSRQNYPNLVASALGADEFVDASCSGATTEHMTTSQSLALGTRNAPQFDSLTPDTTLVTVGIGGNDLGYGEILVKCAALSATNPIGDPCRRHYTDADGGDQLAERLDETAGKVADVLAGIRERSPNATVVVVGYLQVLPERTGCWPTVPVARQDVPYIDRTQTRLNEVLAKAAADAGAVYVDVLERGHDMCAASGSKWVEGIFPTQPAAPVHPNAAGMAAVGDRVVAALGAGTGQRQEI</sequence>
<dbReference type="InterPro" id="IPR013830">
    <property type="entry name" value="SGNH_hydro"/>
</dbReference>
<keyword evidence="2" id="KW-1015">Disulfide bond</keyword>
<feature type="disulfide bond" evidence="2">
    <location>
        <begin position="186"/>
        <end position="199"/>
    </location>
</feature>
<evidence type="ECO:0000313" key="4">
    <source>
        <dbReference type="EMBL" id="RCV50747.1"/>
    </source>
</evidence>
<protein>
    <submittedName>
        <fullName evidence="4">GDSL family lipase</fullName>
    </submittedName>
</protein>
<dbReference type="Pfam" id="PF13472">
    <property type="entry name" value="Lipase_GDSL_2"/>
    <property type="match status" value="1"/>
</dbReference>
<organism evidence="4 5">
    <name type="scientific">Marinitenerispora sediminis</name>
    <dbReference type="NCBI Taxonomy" id="1931232"/>
    <lineage>
        <taxon>Bacteria</taxon>
        <taxon>Bacillati</taxon>
        <taxon>Actinomycetota</taxon>
        <taxon>Actinomycetes</taxon>
        <taxon>Streptosporangiales</taxon>
        <taxon>Nocardiopsidaceae</taxon>
        <taxon>Marinitenerispora</taxon>
    </lineage>
</organism>
<reference evidence="4 5" key="1">
    <citation type="submission" date="2018-04" db="EMBL/GenBank/DDBJ databases">
        <title>Novel actinobacteria from marine sediment.</title>
        <authorList>
            <person name="Ng Z.Y."/>
            <person name="Tan G.Y.A."/>
        </authorList>
    </citation>
    <scope>NUCLEOTIDE SEQUENCE [LARGE SCALE GENOMIC DNA]</scope>
    <source>
        <strain evidence="4 5">TPS81</strain>
    </source>
</reference>
<dbReference type="AlphaFoldDB" id="A0A368SZJ1"/>
<accession>A0A368SZJ1</accession>
<name>A0A368SZJ1_9ACTN</name>
<evidence type="ECO:0000313" key="5">
    <source>
        <dbReference type="Proteomes" id="UP000253318"/>
    </source>
</evidence>
<evidence type="ECO:0000259" key="3">
    <source>
        <dbReference type="Pfam" id="PF13472"/>
    </source>
</evidence>
<feature type="active site" description="Nucleophile" evidence="1">
    <location>
        <position position="92"/>
    </location>
</feature>
<feature type="active site" evidence="1">
    <location>
        <position position="322"/>
    </location>
</feature>
<dbReference type="EMBL" id="QEIN01000272">
    <property type="protein sequence ID" value="RCV50747.1"/>
    <property type="molecule type" value="Genomic_DNA"/>
</dbReference>
<dbReference type="GO" id="GO:0019433">
    <property type="term" value="P:triglyceride catabolic process"/>
    <property type="evidence" value="ECO:0007669"/>
    <property type="project" value="TreeGrafter"/>
</dbReference>
<evidence type="ECO:0000256" key="1">
    <source>
        <dbReference type="PIRSR" id="PIRSR637460-1"/>
    </source>
</evidence>
<dbReference type="Proteomes" id="UP000253318">
    <property type="component" value="Unassembled WGS sequence"/>
</dbReference>